<evidence type="ECO:0000256" key="1">
    <source>
        <dbReference type="SAM" id="Phobius"/>
    </source>
</evidence>
<proteinExistence type="predicted"/>
<gene>
    <name evidence="2" type="ORF">OESDEN_03343</name>
</gene>
<evidence type="ECO:0000313" key="2">
    <source>
        <dbReference type="EMBL" id="KHJ96690.1"/>
    </source>
</evidence>
<keyword evidence="3" id="KW-1185">Reference proteome</keyword>
<dbReference type="EMBL" id="KN549607">
    <property type="protein sequence ID" value="KHJ96690.1"/>
    <property type="molecule type" value="Genomic_DNA"/>
</dbReference>
<protein>
    <submittedName>
        <fullName evidence="2">Uncharacterized protein</fullName>
    </submittedName>
</protein>
<dbReference type="Proteomes" id="UP000053660">
    <property type="component" value="Unassembled WGS sequence"/>
</dbReference>
<evidence type="ECO:0000313" key="3">
    <source>
        <dbReference type="Proteomes" id="UP000053660"/>
    </source>
</evidence>
<dbReference type="AlphaFoldDB" id="A0A0B1TMT9"/>
<keyword evidence="1" id="KW-1133">Transmembrane helix</keyword>
<keyword evidence="1" id="KW-0812">Transmembrane</keyword>
<keyword evidence="1" id="KW-0472">Membrane</keyword>
<organism evidence="2 3">
    <name type="scientific">Oesophagostomum dentatum</name>
    <name type="common">Nodular worm</name>
    <dbReference type="NCBI Taxonomy" id="61180"/>
    <lineage>
        <taxon>Eukaryota</taxon>
        <taxon>Metazoa</taxon>
        <taxon>Ecdysozoa</taxon>
        <taxon>Nematoda</taxon>
        <taxon>Chromadorea</taxon>
        <taxon>Rhabditida</taxon>
        <taxon>Rhabditina</taxon>
        <taxon>Rhabditomorpha</taxon>
        <taxon>Strongyloidea</taxon>
        <taxon>Strongylidae</taxon>
        <taxon>Oesophagostomum</taxon>
    </lineage>
</organism>
<feature type="transmembrane region" description="Helical" evidence="1">
    <location>
        <begin position="42"/>
        <end position="67"/>
    </location>
</feature>
<accession>A0A0B1TMT9</accession>
<sequence>MPATPKRSRYLVNYQKFTDCGRNAIKWCRDGQLDFLRQAMRVVVLLAALLGVSFAATGFDAIGVSLIKYTIIVFTFLA</sequence>
<name>A0A0B1TMT9_OESDE</name>
<reference evidence="2 3" key="1">
    <citation type="submission" date="2014-03" db="EMBL/GenBank/DDBJ databases">
        <title>Draft genome of the hookworm Oesophagostomum dentatum.</title>
        <authorList>
            <person name="Mitreva M."/>
        </authorList>
    </citation>
    <scope>NUCLEOTIDE SEQUENCE [LARGE SCALE GENOMIC DNA]</scope>
    <source>
        <strain evidence="2 3">OD-Hann</strain>
    </source>
</reference>